<reference evidence="1" key="1">
    <citation type="submission" date="2021-01" db="EMBL/GenBank/DDBJ databases">
        <authorList>
            <person name="Corre E."/>
            <person name="Pelletier E."/>
            <person name="Niang G."/>
            <person name="Scheremetjew M."/>
            <person name="Finn R."/>
            <person name="Kale V."/>
            <person name="Holt S."/>
            <person name="Cochrane G."/>
            <person name="Meng A."/>
            <person name="Brown T."/>
            <person name="Cohen L."/>
        </authorList>
    </citation>
    <scope>NUCLEOTIDE SEQUENCE</scope>
    <source>
        <strain evidence="1">NIES-381</strain>
    </source>
</reference>
<accession>A0A7S1HT55</accession>
<dbReference type="EMBL" id="HBGA01004505">
    <property type="protein sequence ID" value="CAD8990457.1"/>
    <property type="molecule type" value="Transcribed_RNA"/>
</dbReference>
<evidence type="ECO:0000313" key="1">
    <source>
        <dbReference type="EMBL" id="CAD8990457.1"/>
    </source>
</evidence>
<protein>
    <submittedName>
        <fullName evidence="1">Uncharacterized protein</fullName>
    </submittedName>
</protein>
<dbReference type="AlphaFoldDB" id="A0A7S1HT55"/>
<gene>
    <name evidence="1" type="ORF">EGYM00392_LOCUS1499</name>
</gene>
<sequence length="211" mass="22991">MQGHPAFKDLAIEQETSISSLTTEVRKQQESLRTLFEAVKRKMADDELAALQPEKVTSLKDTAAQADLMKEPAAQADLMKDTAAQADLHSARQDQRCQSDARCCFCSALSKFGCSCPFLKRLEGAHAMGPVVSTHSAAPAVQPQPAVEPAQPTFGLNPPAVVLIDRVLASLQAYEAEVDRVCTASSHLKWSTGLSQRRSERLRQPTETLCQ</sequence>
<proteinExistence type="predicted"/>
<name>A0A7S1HT55_9EUGL</name>
<organism evidence="1">
    <name type="scientific">Eutreptiella gymnastica</name>
    <dbReference type="NCBI Taxonomy" id="73025"/>
    <lineage>
        <taxon>Eukaryota</taxon>
        <taxon>Discoba</taxon>
        <taxon>Euglenozoa</taxon>
        <taxon>Euglenida</taxon>
        <taxon>Spirocuta</taxon>
        <taxon>Euglenophyceae</taxon>
        <taxon>Eutreptiales</taxon>
        <taxon>Eutreptiaceae</taxon>
        <taxon>Eutreptiella</taxon>
    </lineage>
</organism>